<reference evidence="1" key="1">
    <citation type="journal article" date="2016" name="Nat. Genet.">
        <title>A high-quality carrot genome assembly provides new insights into carotenoid accumulation and asterid genome evolution.</title>
        <authorList>
            <person name="Iorizzo M."/>
            <person name="Ellison S."/>
            <person name="Senalik D."/>
            <person name="Zeng P."/>
            <person name="Satapoomin P."/>
            <person name="Huang J."/>
            <person name="Bowman M."/>
            <person name="Iovene M."/>
            <person name="Sanseverino W."/>
            <person name="Cavagnaro P."/>
            <person name="Yildiz M."/>
            <person name="Macko-Podgorni A."/>
            <person name="Moranska E."/>
            <person name="Grzebelus E."/>
            <person name="Grzebelus D."/>
            <person name="Ashrafi H."/>
            <person name="Zheng Z."/>
            <person name="Cheng S."/>
            <person name="Spooner D."/>
            <person name="Van Deynze A."/>
            <person name="Simon P."/>
        </authorList>
    </citation>
    <scope>NUCLEOTIDE SEQUENCE [LARGE SCALE GENOMIC DNA]</scope>
    <source>
        <tissue evidence="1">Leaf</tissue>
    </source>
</reference>
<accession>A0A164ZV70</accession>
<evidence type="ECO:0000313" key="1">
    <source>
        <dbReference type="EMBL" id="KZM96458.1"/>
    </source>
</evidence>
<organism evidence="1">
    <name type="scientific">Daucus carota subsp. sativus</name>
    <name type="common">Carrot</name>
    <dbReference type="NCBI Taxonomy" id="79200"/>
    <lineage>
        <taxon>Eukaryota</taxon>
        <taxon>Viridiplantae</taxon>
        <taxon>Streptophyta</taxon>
        <taxon>Embryophyta</taxon>
        <taxon>Tracheophyta</taxon>
        <taxon>Spermatophyta</taxon>
        <taxon>Magnoliopsida</taxon>
        <taxon>eudicotyledons</taxon>
        <taxon>Gunneridae</taxon>
        <taxon>Pentapetalae</taxon>
        <taxon>asterids</taxon>
        <taxon>campanulids</taxon>
        <taxon>Apiales</taxon>
        <taxon>Apiaceae</taxon>
        <taxon>Apioideae</taxon>
        <taxon>Scandiceae</taxon>
        <taxon>Daucinae</taxon>
        <taxon>Daucus</taxon>
        <taxon>Daucus sect. Daucus</taxon>
    </lineage>
</organism>
<protein>
    <submittedName>
        <fullName evidence="1">Uncharacterized protein</fullName>
    </submittedName>
</protein>
<proteinExistence type="predicted"/>
<sequence length="127" mass="14520">MSTSSHELEELAGMTIQEIRLCRTGLMEVLDYIANEHTEIETPSPEVGCHHLFITQGISEVLKGIEMRQFFIGNFEEYESTQLSTESEYTWYKVNATAMYLCSIPEFRLLCTSFVKVVTDYGFTEGP</sequence>
<gene>
    <name evidence="1" type="ORF">DCAR_019700</name>
</gene>
<comment type="caution">
    <text evidence="1">The sequence shown here is derived from an EMBL/GenBank/DDBJ whole genome shotgun (WGS) entry which is preliminary data.</text>
</comment>
<name>A0A164ZV70_DAUCS</name>
<dbReference type="AlphaFoldDB" id="A0A164ZV70"/>
<dbReference type="Gramene" id="KZM96458">
    <property type="protein sequence ID" value="KZM96458"/>
    <property type="gene ID" value="DCAR_019700"/>
</dbReference>
<dbReference type="EMBL" id="LNRQ01000005">
    <property type="protein sequence ID" value="KZM96458.1"/>
    <property type="molecule type" value="Genomic_DNA"/>
</dbReference>